<evidence type="ECO:0000313" key="3">
    <source>
        <dbReference type="Proteomes" id="UP000285060"/>
    </source>
</evidence>
<protein>
    <recommendedName>
        <fullName evidence="1">DDE-1 domain-containing protein</fullName>
    </recommendedName>
</protein>
<organism evidence="2 3">
    <name type="scientific">Aphanomyces invadans</name>
    <dbReference type="NCBI Taxonomy" id="157072"/>
    <lineage>
        <taxon>Eukaryota</taxon>
        <taxon>Sar</taxon>
        <taxon>Stramenopiles</taxon>
        <taxon>Oomycota</taxon>
        <taxon>Saprolegniomycetes</taxon>
        <taxon>Saprolegniales</taxon>
        <taxon>Verrucalvaceae</taxon>
        <taxon>Aphanomyces</taxon>
    </lineage>
</organism>
<dbReference type="InterPro" id="IPR004875">
    <property type="entry name" value="DDE_SF_endonuclease_dom"/>
</dbReference>
<dbReference type="PANTHER" id="PTHR19303">
    <property type="entry name" value="TRANSPOSON"/>
    <property type="match status" value="1"/>
</dbReference>
<keyword evidence="3" id="KW-1185">Reference proteome</keyword>
<dbReference type="EMBL" id="QUSY01000607">
    <property type="protein sequence ID" value="RHY28298.1"/>
    <property type="molecule type" value="Genomic_DNA"/>
</dbReference>
<dbReference type="AlphaFoldDB" id="A0A418ASH6"/>
<dbReference type="Proteomes" id="UP000285060">
    <property type="component" value="Unassembled WGS sequence"/>
</dbReference>
<proteinExistence type="predicted"/>
<comment type="caution">
    <text evidence="2">The sequence shown here is derived from an EMBL/GenBank/DDBJ whole genome shotgun (WGS) entry which is preliminary data.</text>
</comment>
<sequence length="336" mass="38541">MTPPGPGEIFPDSDGLVAYMIDMRERERALTCTHIINWIKRNQREWLTSYIATKKPGSAYNSLLKLMQQFCKRHGFSRQRSTKANRLKNEMLDARDEYAKKFHEEFAHFKDAEIYNADETAVYYEMPPRVIWAVRGGDAKIAAGEKHSLRMTELLTIRADGKKLPMMFVMRGKAGGTIENQEFPTFPDGHVYAVQNKGWMDSHLWPIYLREVFGEDVEEPSVLVVDNFEAHVNDESYCIVSEEFGCQISPLPPNTTAVSQPLDVGIMAPFKRHLRDLWLLEDEIECNGDDSNEGVSSRQKRLAMIHRSIKAWDLVTEENVRRSFVKAIPNVKAAQN</sequence>
<reference evidence="2 3" key="1">
    <citation type="submission" date="2018-08" db="EMBL/GenBank/DDBJ databases">
        <title>Aphanomyces genome sequencing and annotation.</title>
        <authorList>
            <person name="Minardi D."/>
            <person name="Oidtmann B."/>
            <person name="Van Der Giezen M."/>
            <person name="Studholme D.J."/>
        </authorList>
    </citation>
    <scope>NUCLEOTIDE SEQUENCE [LARGE SCALE GENOMIC DNA]</scope>
    <source>
        <strain evidence="2 3">NJM0002</strain>
    </source>
</reference>
<dbReference type="GO" id="GO:0003677">
    <property type="term" value="F:DNA binding"/>
    <property type="evidence" value="ECO:0007669"/>
    <property type="project" value="TreeGrafter"/>
</dbReference>
<evidence type="ECO:0000259" key="1">
    <source>
        <dbReference type="Pfam" id="PF03184"/>
    </source>
</evidence>
<name>A0A418ASH6_9STRA</name>
<accession>A0A418ASH6</accession>
<dbReference type="PANTHER" id="PTHR19303:SF57">
    <property type="entry name" value="HTH CENPB-TYPE DOMAIN-CONTAINING PROTEIN"/>
    <property type="match status" value="1"/>
</dbReference>
<feature type="domain" description="DDE-1" evidence="1">
    <location>
        <begin position="150"/>
        <end position="324"/>
    </location>
</feature>
<evidence type="ECO:0000313" key="2">
    <source>
        <dbReference type="EMBL" id="RHY28298.1"/>
    </source>
</evidence>
<dbReference type="VEuPathDB" id="FungiDB:H310_09757"/>
<dbReference type="Pfam" id="PF03184">
    <property type="entry name" value="DDE_1"/>
    <property type="match status" value="1"/>
</dbReference>
<dbReference type="InterPro" id="IPR050863">
    <property type="entry name" value="CenT-Element_Derived"/>
</dbReference>
<dbReference type="GO" id="GO:0005634">
    <property type="term" value="C:nucleus"/>
    <property type="evidence" value="ECO:0007669"/>
    <property type="project" value="TreeGrafter"/>
</dbReference>
<gene>
    <name evidence="2" type="ORF">DYB32_006091</name>
</gene>